<gene>
    <name evidence="2" type="ORF">FQN60_018424</name>
</gene>
<feature type="region of interest" description="Disordered" evidence="1">
    <location>
        <begin position="1"/>
        <end position="37"/>
    </location>
</feature>
<keyword evidence="3" id="KW-1185">Reference proteome</keyword>
<feature type="compositionally biased region" description="Polar residues" evidence="1">
    <location>
        <begin position="1"/>
        <end position="34"/>
    </location>
</feature>
<evidence type="ECO:0000256" key="1">
    <source>
        <dbReference type="SAM" id="MobiDB-lite"/>
    </source>
</evidence>
<reference evidence="2 3" key="1">
    <citation type="submission" date="2019-08" db="EMBL/GenBank/DDBJ databases">
        <title>A chromosome-level genome assembly, high-density linkage maps, and genome scans reveal the genomic architecture of hybrid incompatibilities underlying speciation via character displacement in darters (Percidae: Etheostominae).</title>
        <authorList>
            <person name="Moran R.L."/>
            <person name="Catchen J.M."/>
            <person name="Fuller R.C."/>
        </authorList>
    </citation>
    <scope>NUCLEOTIDE SEQUENCE [LARGE SCALE GENOMIC DNA]</scope>
    <source>
        <strain evidence="2">EspeVRDwgs_2016</strain>
        <tissue evidence="2">Muscle</tissue>
    </source>
</reference>
<evidence type="ECO:0000313" key="2">
    <source>
        <dbReference type="EMBL" id="KAA8592969.1"/>
    </source>
</evidence>
<accession>A0A5J5DI60</accession>
<protein>
    <submittedName>
        <fullName evidence="2">Uncharacterized protein</fullName>
    </submittedName>
</protein>
<evidence type="ECO:0000313" key="3">
    <source>
        <dbReference type="Proteomes" id="UP000327493"/>
    </source>
</evidence>
<proteinExistence type="predicted"/>
<name>A0A5J5DI60_9PERO</name>
<feature type="non-terminal residue" evidence="2">
    <location>
        <position position="1"/>
    </location>
</feature>
<dbReference type="AlphaFoldDB" id="A0A5J5DI60"/>
<dbReference type="Proteomes" id="UP000327493">
    <property type="component" value="Chromosome 5"/>
</dbReference>
<sequence>RASSKLSTTFGDLGGWNSSSLSRGQQPSCRQNSVIPPRLGLLHSTPESLFASTNNDERDKLRRFYVSTA</sequence>
<comment type="caution">
    <text evidence="2">The sequence shown here is derived from an EMBL/GenBank/DDBJ whole genome shotgun (WGS) entry which is preliminary data.</text>
</comment>
<organism evidence="2 3">
    <name type="scientific">Etheostoma spectabile</name>
    <name type="common">orangethroat darter</name>
    <dbReference type="NCBI Taxonomy" id="54343"/>
    <lineage>
        <taxon>Eukaryota</taxon>
        <taxon>Metazoa</taxon>
        <taxon>Chordata</taxon>
        <taxon>Craniata</taxon>
        <taxon>Vertebrata</taxon>
        <taxon>Euteleostomi</taxon>
        <taxon>Actinopterygii</taxon>
        <taxon>Neopterygii</taxon>
        <taxon>Teleostei</taxon>
        <taxon>Neoteleostei</taxon>
        <taxon>Acanthomorphata</taxon>
        <taxon>Eupercaria</taxon>
        <taxon>Perciformes</taxon>
        <taxon>Percoidei</taxon>
        <taxon>Percidae</taxon>
        <taxon>Etheostomatinae</taxon>
        <taxon>Etheostoma</taxon>
    </lineage>
</organism>
<dbReference type="EMBL" id="VOFY01000005">
    <property type="protein sequence ID" value="KAA8592969.1"/>
    <property type="molecule type" value="Genomic_DNA"/>
</dbReference>